<dbReference type="Pfam" id="PF01074">
    <property type="entry name" value="Glyco_hydro_38N"/>
    <property type="match status" value="1"/>
</dbReference>
<dbReference type="EMBL" id="CAMPGE010017815">
    <property type="protein sequence ID" value="CAI2376267.1"/>
    <property type="molecule type" value="Genomic_DNA"/>
</dbReference>
<comment type="caution">
    <text evidence="12">The sequence shown here is derived from an EMBL/GenBank/DDBJ whole genome shotgun (WGS) entry which is preliminary data.</text>
</comment>
<dbReference type="InterPro" id="IPR028995">
    <property type="entry name" value="Glyco_hydro_57/38_cen_sf"/>
</dbReference>
<dbReference type="GO" id="GO:0046872">
    <property type="term" value="F:metal ion binding"/>
    <property type="evidence" value="ECO:0007669"/>
    <property type="project" value="UniProtKB-KW"/>
</dbReference>
<evidence type="ECO:0000313" key="12">
    <source>
        <dbReference type="EMBL" id="CAI2376267.1"/>
    </source>
</evidence>
<dbReference type="InterPro" id="IPR050843">
    <property type="entry name" value="Glycosyl_Hydrlase_38"/>
</dbReference>
<dbReference type="Proteomes" id="UP001295684">
    <property type="component" value="Unassembled WGS sequence"/>
</dbReference>
<evidence type="ECO:0000256" key="6">
    <source>
        <dbReference type="ARBA" id="ARBA00023295"/>
    </source>
</evidence>
<evidence type="ECO:0000256" key="8">
    <source>
        <dbReference type="SAM" id="Phobius"/>
    </source>
</evidence>
<keyword evidence="8" id="KW-0812">Transmembrane</keyword>
<dbReference type="InterPro" id="IPR011013">
    <property type="entry name" value="Gal_mutarotase_sf_dom"/>
</dbReference>
<dbReference type="SUPFAM" id="SSF88688">
    <property type="entry name" value="Families 57/38 glycoside transferase middle domain"/>
    <property type="match status" value="1"/>
</dbReference>
<feature type="chain" id="PRO_5041897386" description="Alpha-mannosidase" evidence="9">
    <location>
        <begin position="20"/>
        <end position="1094"/>
    </location>
</feature>
<evidence type="ECO:0000259" key="11">
    <source>
        <dbReference type="Pfam" id="PF09261"/>
    </source>
</evidence>
<gene>
    <name evidence="12" type="ORF">ECRASSUSDP1_LOCUS17636</name>
</gene>
<dbReference type="GO" id="GO:0005764">
    <property type="term" value="C:lysosome"/>
    <property type="evidence" value="ECO:0007669"/>
    <property type="project" value="TreeGrafter"/>
</dbReference>
<keyword evidence="6" id="KW-0326">Glycosidase</keyword>
<evidence type="ECO:0000256" key="7">
    <source>
        <dbReference type="SAM" id="Coils"/>
    </source>
</evidence>
<keyword evidence="7" id="KW-0175">Coiled coil</keyword>
<dbReference type="InterPro" id="IPR037094">
    <property type="entry name" value="Glyco_hydro_38_cen_sf"/>
</dbReference>
<dbReference type="InterPro" id="IPR000602">
    <property type="entry name" value="Glyco_hydro_38_N"/>
</dbReference>
<organism evidence="12 13">
    <name type="scientific">Euplotes crassus</name>
    <dbReference type="NCBI Taxonomy" id="5936"/>
    <lineage>
        <taxon>Eukaryota</taxon>
        <taxon>Sar</taxon>
        <taxon>Alveolata</taxon>
        <taxon>Ciliophora</taxon>
        <taxon>Intramacronucleata</taxon>
        <taxon>Spirotrichea</taxon>
        <taxon>Hypotrichia</taxon>
        <taxon>Euplotida</taxon>
        <taxon>Euplotidae</taxon>
        <taxon>Moneuplotes</taxon>
    </lineage>
</organism>
<accession>A0AAD2D173</accession>
<sequence length="1094" mass="126445">MKLSCVTVLFLILVSLANTENPQMTIHGIAHSHNDAGWLMPFDKYYENYTKLIIDGVIAYLSENEEKVFNWSDIAFFEYWWQRQDQDTQEQVKKLVKQSRFVFVGGGWVMNDEALPAYKESLLQMRTGLTFLRETFDVRPTIGWQIDPFGSSALTVAVLSKLGYDSLVENRMSKNYKDKLAKEDGFNFYWQGHQVSEDPDDNLIFTHVLTDHYNIIKVWNENMVIGSNIPQIEKKIYETEVSPPLTAVQVLNNNHAKINSMVCLGDDFFYVNAPQLFKKFDELLGGLEKEGKNNGMEVKAKYSSLYKYFEGLHDSNTTYGLFKGDFLPYNEPKKDYEDFWTGYYSTRLHLKRFIRFAFNQIQSFKTLFAIDASINDLKARTSTDDNSFDKISELIEGAERDWSILMHHDAITGTHELITEPSYYATLDKALSQLDKALEIFKNIERAQNENQIFLDKLEQISNNKTYSYILVNPSATGRNEIMNMTLPASDEGLEYILILETTEKTEQIDSYITETQEIDEGTFELKPIKKIFFDLHMEKLTTARLYILTTDKKADCDAASTKCATRVTPKTIDSTHKIENDMISLDFNENGSLAAITKKLKEGAQQSIPIEETITYYRTDHGSRSGHYIFNPMTEKVTMNFSSTELYEYQIGDLTTLYQVVMKNNVTMVVKSYSVNQKGCPRLKDQYSFQLEFFSKLIIEASLSLKLSSSGKDAKFTAYVDDSMKLIERPIYDKKVDIKRHNDIELNGFFTYACVHGGALKKSMNSKDLYFGWQNSNPIGCTFSEKNRVEIMIHRKFGNNDYKGMVSTQVQDHVTSISFQFYIHSSQDMNDFWEQKIMGNVRVNEPIGIFEVDMSKADQSHKWPRAMQLFSNKIDIEKLHKHIEVADLKFMRHNLLKDVKRFELVMILRNRLGENIPFKADLSGSLTVFKNTYIDTLKRGRSSRFINGCNSNWDVLPNDKYHLKTLESEYQPSGKENIDEFTLKPYEMSEYRILNTRTYDRLKAEVNRLEESGINKISCKPLNLLKNPYKEPTSMSAVKKLILVLIMTTTIIVLFVSCRLYMKSNRKEIPYEIEMDVNPAASQESSEISDRSI</sequence>
<keyword evidence="4" id="KW-0378">Hydrolase</keyword>
<proteinExistence type="inferred from homology"/>
<feature type="domain" description="Glycoside hydrolase family 38 central" evidence="11">
    <location>
        <begin position="339"/>
        <end position="438"/>
    </location>
</feature>
<dbReference type="InterPro" id="IPR011330">
    <property type="entry name" value="Glyco_hydro/deAcase_b/a-brl"/>
</dbReference>
<evidence type="ECO:0000259" key="10">
    <source>
        <dbReference type="Pfam" id="PF01074"/>
    </source>
</evidence>
<evidence type="ECO:0000256" key="9">
    <source>
        <dbReference type="SAM" id="SignalP"/>
    </source>
</evidence>
<comment type="cofactor">
    <cofactor evidence="1">
        <name>Zn(2+)</name>
        <dbReference type="ChEBI" id="CHEBI:29105"/>
    </cofactor>
</comment>
<evidence type="ECO:0000313" key="13">
    <source>
        <dbReference type="Proteomes" id="UP001295684"/>
    </source>
</evidence>
<keyword evidence="9" id="KW-0732">Signal</keyword>
<keyword evidence="8" id="KW-0472">Membrane</keyword>
<feature type="signal peptide" evidence="9">
    <location>
        <begin position="1"/>
        <end position="19"/>
    </location>
</feature>
<dbReference type="GO" id="GO:0004559">
    <property type="term" value="F:alpha-mannosidase activity"/>
    <property type="evidence" value="ECO:0007669"/>
    <property type="project" value="InterPro"/>
</dbReference>
<dbReference type="GO" id="GO:0030246">
    <property type="term" value="F:carbohydrate binding"/>
    <property type="evidence" value="ECO:0007669"/>
    <property type="project" value="InterPro"/>
</dbReference>
<feature type="domain" description="Glycoside hydrolase family 38 N-terminal" evidence="10">
    <location>
        <begin position="25"/>
        <end position="329"/>
    </location>
</feature>
<feature type="coiled-coil region" evidence="7">
    <location>
        <begin position="427"/>
        <end position="464"/>
    </location>
</feature>
<dbReference type="Gene3D" id="1.20.1270.50">
    <property type="entry name" value="Glycoside hydrolase family 38, central domain"/>
    <property type="match status" value="1"/>
</dbReference>
<comment type="similarity">
    <text evidence="2">Belongs to the glycosyl hydrolase 38 family.</text>
</comment>
<keyword evidence="8" id="KW-1133">Transmembrane helix</keyword>
<dbReference type="Pfam" id="PF09261">
    <property type="entry name" value="Alpha-mann_mid"/>
    <property type="match status" value="1"/>
</dbReference>
<evidence type="ECO:0008006" key="14">
    <source>
        <dbReference type="Google" id="ProtNLM"/>
    </source>
</evidence>
<dbReference type="InterPro" id="IPR027291">
    <property type="entry name" value="Glyco_hydro_38_N_sf"/>
</dbReference>
<dbReference type="SUPFAM" id="SSF88713">
    <property type="entry name" value="Glycoside hydrolase/deacetylase"/>
    <property type="match status" value="1"/>
</dbReference>
<dbReference type="SUPFAM" id="SSF74650">
    <property type="entry name" value="Galactose mutarotase-like"/>
    <property type="match status" value="1"/>
</dbReference>
<evidence type="ECO:0000256" key="2">
    <source>
        <dbReference type="ARBA" id="ARBA00009792"/>
    </source>
</evidence>
<dbReference type="PANTHER" id="PTHR11607:SF3">
    <property type="entry name" value="LYSOSOMAL ALPHA-MANNOSIDASE"/>
    <property type="match status" value="1"/>
</dbReference>
<protein>
    <recommendedName>
        <fullName evidence="14">Alpha-mannosidase</fullName>
    </recommendedName>
</protein>
<dbReference type="Gene3D" id="3.20.110.10">
    <property type="entry name" value="Glycoside hydrolase 38, N terminal domain"/>
    <property type="match status" value="1"/>
</dbReference>
<evidence type="ECO:0000256" key="5">
    <source>
        <dbReference type="ARBA" id="ARBA00022833"/>
    </source>
</evidence>
<evidence type="ECO:0000256" key="3">
    <source>
        <dbReference type="ARBA" id="ARBA00022723"/>
    </source>
</evidence>
<dbReference type="GO" id="GO:0006013">
    <property type="term" value="P:mannose metabolic process"/>
    <property type="evidence" value="ECO:0007669"/>
    <property type="project" value="InterPro"/>
</dbReference>
<evidence type="ECO:0000256" key="1">
    <source>
        <dbReference type="ARBA" id="ARBA00001947"/>
    </source>
</evidence>
<evidence type="ECO:0000256" key="4">
    <source>
        <dbReference type="ARBA" id="ARBA00022801"/>
    </source>
</evidence>
<keyword evidence="3" id="KW-0479">Metal-binding</keyword>
<dbReference type="PANTHER" id="PTHR11607">
    <property type="entry name" value="ALPHA-MANNOSIDASE"/>
    <property type="match status" value="1"/>
</dbReference>
<feature type="transmembrane region" description="Helical" evidence="8">
    <location>
        <begin position="1042"/>
        <end position="1063"/>
    </location>
</feature>
<dbReference type="AlphaFoldDB" id="A0AAD2D173"/>
<name>A0AAD2D173_EUPCR</name>
<reference evidence="12" key="1">
    <citation type="submission" date="2023-07" db="EMBL/GenBank/DDBJ databases">
        <authorList>
            <consortium name="AG Swart"/>
            <person name="Singh M."/>
            <person name="Singh A."/>
            <person name="Seah K."/>
            <person name="Emmerich C."/>
        </authorList>
    </citation>
    <scope>NUCLEOTIDE SEQUENCE</scope>
    <source>
        <strain evidence="12">DP1</strain>
    </source>
</reference>
<keyword evidence="13" id="KW-1185">Reference proteome</keyword>
<keyword evidence="5" id="KW-0862">Zinc</keyword>
<dbReference type="Gene3D" id="2.70.98.30">
    <property type="entry name" value="Golgi alpha-mannosidase II, domain 4"/>
    <property type="match status" value="1"/>
</dbReference>
<dbReference type="InterPro" id="IPR015341">
    <property type="entry name" value="Glyco_hydro_38_cen"/>
</dbReference>